<protein>
    <submittedName>
        <fullName evidence="2">Uncharacterized protein</fullName>
    </submittedName>
</protein>
<sequence>MAKAGGRACTLGGGGWAAGHPQGRAPGVHPAWPERGWEGVGSDAAASVVRRSCKLIFKGQETVKAHVLVDPFWGQFITLHKACWKRQDARVYVDEWELLSIKSGEPRRKQPPLQPERGRRLWKRAPLRCLRSTVSSRGPAATASPGHPNPGKHSQVTRGCLGAGQCSLCPDILQPRFDDRKVSRRQTFVVMLIMKNSKLEWIQQIQKALKD</sequence>
<evidence type="ECO:0000256" key="1">
    <source>
        <dbReference type="SAM" id="MobiDB-lite"/>
    </source>
</evidence>
<evidence type="ECO:0000313" key="2">
    <source>
        <dbReference type="EMBL" id="CAI9178281.1"/>
    </source>
</evidence>
<keyword evidence="3" id="KW-1185">Reference proteome</keyword>
<proteinExistence type="predicted"/>
<feature type="region of interest" description="Disordered" evidence="1">
    <location>
        <begin position="133"/>
        <end position="156"/>
    </location>
</feature>
<dbReference type="Proteomes" id="UP001176941">
    <property type="component" value="Chromosome 7"/>
</dbReference>
<dbReference type="EMBL" id="OX459943">
    <property type="protein sequence ID" value="CAI9178281.1"/>
    <property type="molecule type" value="Genomic_DNA"/>
</dbReference>
<gene>
    <name evidence="2" type="ORF">MRATA1EN1_LOCUS27243</name>
</gene>
<organism evidence="2 3">
    <name type="scientific">Rangifer tarandus platyrhynchus</name>
    <name type="common">Svalbard reindeer</name>
    <dbReference type="NCBI Taxonomy" id="3082113"/>
    <lineage>
        <taxon>Eukaryota</taxon>
        <taxon>Metazoa</taxon>
        <taxon>Chordata</taxon>
        <taxon>Craniata</taxon>
        <taxon>Vertebrata</taxon>
        <taxon>Euteleostomi</taxon>
        <taxon>Mammalia</taxon>
        <taxon>Eutheria</taxon>
        <taxon>Laurasiatheria</taxon>
        <taxon>Artiodactyla</taxon>
        <taxon>Ruminantia</taxon>
        <taxon>Pecora</taxon>
        <taxon>Cervidae</taxon>
        <taxon>Odocoileinae</taxon>
        <taxon>Rangifer</taxon>
    </lineage>
</organism>
<reference evidence="2" key="1">
    <citation type="submission" date="2023-04" db="EMBL/GenBank/DDBJ databases">
        <authorList>
            <consortium name="ELIXIR-Norway"/>
        </authorList>
    </citation>
    <scope>NUCLEOTIDE SEQUENCE [LARGE SCALE GENOMIC DNA]</scope>
</reference>
<name>A0ABN8ZZ47_RANTA</name>
<accession>A0ABN8ZZ47</accession>
<evidence type="ECO:0000313" key="3">
    <source>
        <dbReference type="Proteomes" id="UP001176941"/>
    </source>
</evidence>